<evidence type="ECO:0000256" key="8">
    <source>
        <dbReference type="ARBA" id="ARBA00023125"/>
    </source>
</evidence>
<evidence type="ECO:0000259" key="16">
    <source>
        <dbReference type="PROSITE" id="PS50950"/>
    </source>
</evidence>
<evidence type="ECO:0000256" key="6">
    <source>
        <dbReference type="ARBA" id="ARBA00023015"/>
    </source>
</evidence>
<dbReference type="AlphaFoldDB" id="A0A6M2CXQ1"/>
<feature type="region of interest" description="Disordered" evidence="14">
    <location>
        <begin position="77"/>
        <end position="140"/>
    </location>
</feature>
<dbReference type="GO" id="GO:0008270">
    <property type="term" value="F:zinc ion binding"/>
    <property type="evidence" value="ECO:0007669"/>
    <property type="project" value="UniProtKB-KW"/>
</dbReference>
<keyword evidence="5" id="KW-0862">Zinc</keyword>
<keyword evidence="11" id="KW-0131">Cell cycle</keyword>
<dbReference type="GO" id="GO:0043565">
    <property type="term" value="F:sequence-specific DNA binding"/>
    <property type="evidence" value="ECO:0007669"/>
    <property type="project" value="InterPro"/>
</dbReference>
<dbReference type="OrthoDB" id="6492519at2759"/>
<evidence type="ECO:0000256" key="14">
    <source>
        <dbReference type="SAM" id="MobiDB-lite"/>
    </source>
</evidence>
<dbReference type="InterPro" id="IPR026516">
    <property type="entry name" value="THAP1/10"/>
</dbReference>
<keyword evidence="9" id="KW-0804">Transcription</keyword>
<dbReference type="SUPFAM" id="SSF57716">
    <property type="entry name" value="Glucocorticoid receptor-like (DNA-binding domain)"/>
    <property type="match status" value="1"/>
</dbReference>
<dbReference type="Gene3D" id="6.20.210.20">
    <property type="entry name" value="THAP domain"/>
    <property type="match status" value="1"/>
</dbReference>
<reference evidence="17" key="1">
    <citation type="submission" date="2019-09" db="EMBL/GenBank/DDBJ databases">
        <title>Organ-specific transcriptomic study of the physiology of the cattle tick, Rhipicephalus microplus.</title>
        <authorList>
            <person name="Tirloni L."/>
            <person name="Braz G."/>
            <person name="Gandara A.C.P."/>
            <person name="Sabadin G.A."/>
            <person name="da Silva R.M."/>
            <person name="Guizzo M.G."/>
            <person name="Machado J.A."/>
            <person name="Costa E.P."/>
            <person name="Gomes H.F."/>
            <person name="Moraes J."/>
            <person name="Mota M.B.S."/>
            <person name="Mesquita R.D."/>
            <person name="Alvarenga P.H."/>
            <person name="Alves F."/>
            <person name="Seixas A."/>
            <person name="da Fonseca R.N."/>
            <person name="Fogaca A."/>
            <person name="Logullo C."/>
            <person name="Tanaka A."/>
            <person name="Daffre S."/>
            <person name="Termignoni C."/>
            <person name="Vaz I.S.Jr."/>
            <person name="Oliveira P.L."/>
            <person name="Ribeiro J.M."/>
        </authorList>
    </citation>
    <scope>NUCLEOTIDE SEQUENCE</scope>
    <source>
        <strain evidence="17">Porto Alegre</strain>
    </source>
</reference>
<dbReference type="Pfam" id="PF05485">
    <property type="entry name" value="THAP"/>
    <property type="match status" value="1"/>
</dbReference>
<evidence type="ECO:0000313" key="17">
    <source>
        <dbReference type="EMBL" id="NOV38254.1"/>
    </source>
</evidence>
<proteinExistence type="inferred from homology"/>
<dbReference type="PANTHER" id="PTHR46600">
    <property type="entry name" value="THAP DOMAIN-CONTAINING"/>
    <property type="match status" value="1"/>
</dbReference>
<dbReference type="PANTHER" id="PTHR46600:SF1">
    <property type="entry name" value="THAP DOMAIN-CONTAINING PROTEIN 1"/>
    <property type="match status" value="1"/>
</dbReference>
<dbReference type="PROSITE" id="PS50157">
    <property type="entry name" value="ZINC_FINGER_C2H2_2"/>
    <property type="match status" value="1"/>
</dbReference>
<feature type="region of interest" description="Disordered" evidence="14">
    <location>
        <begin position="305"/>
        <end position="350"/>
    </location>
</feature>
<evidence type="ECO:0000256" key="7">
    <source>
        <dbReference type="ARBA" id="ARBA00023054"/>
    </source>
</evidence>
<dbReference type="PROSITE" id="PS00028">
    <property type="entry name" value="ZINC_FINGER_C2H2_1"/>
    <property type="match status" value="2"/>
</dbReference>
<feature type="domain" description="THAP-type" evidence="16">
    <location>
        <begin position="1"/>
        <end position="81"/>
    </location>
</feature>
<dbReference type="SMART" id="SM00692">
    <property type="entry name" value="DM3"/>
    <property type="match status" value="1"/>
</dbReference>
<dbReference type="SMART" id="SM00355">
    <property type="entry name" value="ZnF_C2H2"/>
    <property type="match status" value="3"/>
</dbReference>
<dbReference type="SMART" id="SM00980">
    <property type="entry name" value="THAP"/>
    <property type="match status" value="1"/>
</dbReference>
<name>A0A6M2CXQ1_RHIMP</name>
<comment type="subcellular location">
    <subcellularLocation>
        <location evidence="1">Nucleus</location>
        <location evidence="1">Nucleoplasm</location>
    </subcellularLocation>
</comment>
<feature type="domain" description="C2H2-type" evidence="15">
    <location>
        <begin position="235"/>
        <end position="262"/>
    </location>
</feature>
<feature type="compositionally biased region" description="Basic and acidic residues" evidence="14">
    <location>
        <begin position="307"/>
        <end position="328"/>
    </location>
</feature>
<evidence type="ECO:0000259" key="15">
    <source>
        <dbReference type="PROSITE" id="PS50157"/>
    </source>
</evidence>
<feature type="compositionally biased region" description="Polar residues" evidence="14">
    <location>
        <begin position="341"/>
        <end position="350"/>
    </location>
</feature>
<keyword evidence="7" id="KW-0175">Coiled coil</keyword>
<evidence type="ECO:0000256" key="5">
    <source>
        <dbReference type="ARBA" id="ARBA00022833"/>
    </source>
</evidence>
<keyword evidence="6" id="KW-0805">Transcription regulation</keyword>
<organism evidence="17">
    <name type="scientific">Rhipicephalus microplus</name>
    <name type="common">Cattle tick</name>
    <name type="synonym">Boophilus microplus</name>
    <dbReference type="NCBI Taxonomy" id="6941"/>
    <lineage>
        <taxon>Eukaryota</taxon>
        <taxon>Metazoa</taxon>
        <taxon>Ecdysozoa</taxon>
        <taxon>Arthropoda</taxon>
        <taxon>Chelicerata</taxon>
        <taxon>Arachnida</taxon>
        <taxon>Acari</taxon>
        <taxon>Parasitiformes</taxon>
        <taxon>Ixodida</taxon>
        <taxon>Ixodoidea</taxon>
        <taxon>Ixodidae</taxon>
        <taxon>Rhipicephalinae</taxon>
        <taxon>Rhipicephalus</taxon>
        <taxon>Boophilus</taxon>
    </lineage>
</organism>
<evidence type="ECO:0000256" key="12">
    <source>
        <dbReference type="PROSITE-ProRule" id="PRU00042"/>
    </source>
</evidence>
<dbReference type="VEuPathDB" id="VectorBase:LOC119186325"/>
<evidence type="ECO:0000256" key="11">
    <source>
        <dbReference type="ARBA" id="ARBA00023306"/>
    </source>
</evidence>
<evidence type="ECO:0000256" key="10">
    <source>
        <dbReference type="ARBA" id="ARBA00023242"/>
    </source>
</evidence>
<comment type="similarity">
    <text evidence="2">Belongs to the THAP1 family.</text>
</comment>
<dbReference type="InterPro" id="IPR013087">
    <property type="entry name" value="Znf_C2H2_type"/>
</dbReference>
<keyword evidence="4 12" id="KW-0863">Zinc-finger</keyword>
<evidence type="ECO:0000256" key="9">
    <source>
        <dbReference type="ARBA" id="ARBA00023163"/>
    </source>
</evidence>
<evidence type="ECO:0000256" key="1">
    <source>
        <dbReference type="ARBA" id="ARBA00004642"/>
    </source>
</evidence>
<dbReference type="InterPro" id="IPR038441">
    <property type="entry name" value="THAP_Znf_sf"/>
</dbReference>
<sequence length="443" mass="49916">MEKKCCIENCRTNSEKNGKKAVFYNFPKIEGQRKAWEKAINVKGFKSDNATVLCSRHFLKINFRAVRGRSVLKKSAVPSLELNPKPRKAAPTQPKEQLAETKSGVAKPPGRKTKQKQTVKTSEKKPKQSQLKKKPKQSQPRVLCIAKEMKETEKKNLAKCLVCQEPVAFMYEFLTNAHAHRAYSWKTFICGHCLSEFDSFSDLMSHITSIGSAKKYTPDQSQLAPVPIVAPCREYPCSLCSAVFKTATAKLYHEVTHTAANKEDMCKQLKLNVKYLNAESPPVKPQTSGRRRKILAADPSEICLGELQEKKKPQSPLREEEKHKKDGSGPKQPQKKLCKANTPTGRKQLNTLSSLSPQKKQELVSIVYCNRCEQKFMSLKLLDKHYWSQHPNMDIPLDLTFEVGSGDVTPRLTPCSVCAKRTACVKAIQQLLDEAVSDFETVH</sequence>
<evidence type="ECO:0000256" key="2">
    <source>
        <dbReference type="ARBA" id="ARBA00006177"/>
    </source>
</evidence>
<evidence type="ECO:0000256" key="4">
    <source>
        <dbReference type="ARBA" id="ARBA00022771"/>
    </source>
</evidence>
<dbReference type="InterPro" id="IPR006612">
    <property type="entry name" value="THAP_Znf"/>
</dbReference>
<protein>
    <submittedName>
        <fullName evidence="17">Putative zinc finger c2h2 type domain protein</fullName>
    </submittedName>
</protein>
<evidence type="ECO:0000256" key="3">
    <source>
        <dbReference type="ARBA" id="ARBA00022723"/>
    </source>
</evidence>
<evidence type="ECO:0000256" key="13">
    <source>
        <dbReference type="PROSITE-ProRule" id="PRU00309"/>
    </source>
</evidence>
<keyword evidence="3" id="KW-0479">Metal-binding</keyword>
<dbReference type="EMBL" id="GHWJ01005517">
    <property type="protein sequence ID" value="NOV38254.1"/>
    <property type="molecule type" value="Transcribed_RNA"/>
</dbReference>
<accession>A0A6M2CXQ1</accession>
<dbReference type="GO" id="GO:0005654">
    <property type="term" value="C:nucleoplasm"/>
    <property type="evidence" value="ECO:0007669"/>
    <property type="project" value="UniProtKB-SubCell"/>
</dbReference>
<dbReference type="PROSITE" id="PS50950">
    <property type="entry name" value="ZF_THAP"/>
    <property type="match status" value="1"/>
</dbReference>
<keyword evidence="8 13" id="KW-0238">DNA-binding</keyword>
<keyword evidence="10" id="KW-0539">Nucleus</keyword>